<keyword evidence="3" id="KW-1185">Reference proteome</keyword>
<sequence length="313" mass="35168">MYSAYTDPASMYSAHLNPASMYSAHPDPASMYSAHPDPASMYSAHPDPASMYSAYPDPASMYSTHTDITTQHELICSSSSGSYRHQAYPSQNLSIHPRSTDYPASLSTGQYPVLSGHHQKLAHYLNPPPEFRHMLEKSPDVRCSTSTYTSSSPRSIAATAHTQPPRPVPHPIFVPQTIVGRPQQSPERPVSFQAKGSSERGVQIFDLNIEDKRETPLRDLRDRMINVHIVWPGYKPFTGRINLRPQSGEATRIYILGEIGRIIEKFFKHPPPACHNDAPNWNLMRLNMDKVVITRLVHCGGANWQPELWYLGH</sequence>
<name>A0A9P5PH95_9AGAR</name>
<gene>
    <name evidence="2" type="ORF">BDP27DRAFT_1426951</name>
</gene>
<reference evidence="2" key="1">
    <citation type="submission" date="2020-11" db="EMBL/GenBank/DDBJ databases">
        <authorList>
            <consortium name="DOE Joint Genome Institute"/>
            <person name="Ahrendt S."/>
            <person name="Riley R."/>
            <person name="Andreopoulos W."/>
            <person name="Labutti K."/>
            <person name="Pangilinan J."/>
            <person name="Ruiz-Duenas F.J."/>
            <person name="Barrasa J.M."/>
            <person name="Sanchez-Garcia M."/>
            <person name="Camarero S."/>
            <person name="Miyauchi S."/>
            <person name="Serrano A."/>
            <person name="Linde D."/>
            <person name="Babiker R."/>
            <person name="Drula E."/>
            <person name="Ayuso-Fernandez I."/>
            <person name="Pacheco R."/>
            <person name="Padilla G."/>
            <person name="Ferreira P."/>
            <person name="Barriuso J."/>
            <person name="Kellner H."/>
            <person name="Castanera R."/>
            <person name="Alfaro M."/>
            <person name="Ramirez L."/>
            <person name="Pisabarro A.G."/>
            <person name="Kuo A."/>
            <person name="Tritt A."/>
            <person name="Lipzen A."/>
            <person name="He G."/>
            <person name="Yan M."/>
            <person name="Ng V."/>
            <person name="Cullen D."/>
            <person name="Martin F."/>
            <person name="Rosso M.-N."/>
            <person name="Henrissat B."/>
            <person name="Hibbett D."/>
            <person name="Martinez A.T."/>
            <person name="Grigoriev I.V."/>
        </authorList>
    </citation>
    <scope>NUCLEOTIDE SEQUENCE</scope>
    <source>
        <strain evidence="2">AH 40177</strain>
    </source>
</reference>
<evidence type="ECO:0000313" key="2">
    <source>
        <dbReference type="EMBL" id="KAF9063343.1"/>
    </source>
</evidence>
<dbReference type="EMBL" id="JADNRY010000148">
    <property type="protein sequence ID" value="KAF9063343.1"/>
    <property type="molecule type" value="Genomic_DNA"/>
</dbReference>
<dbReference type="AlphaFoldDB" id="A0A9P5PH95"/>
<comment type="caution">
    <text evidence="2">The sequence shown here is derived from an EMBL/GenBank/DDBJ whole genome shotgun (WGS) entry which is preliminary data.</text>
</comment>
<evidence type="ECO:0000256" key="1">
    <source>
        <dbReference type="SAM" id="MobiDB-lite"/>
    </source>
</evidence>
<dbReference type="OrthoDB" id="2639744at2759"/>
<accession>A0A9P5PH95</accession>
<evidence type="ECO:0000313" key="3">
    <source>
        <dbReference type="Proteomes" id="UP000772434"/>
    </source>
</evidence>
<organism evidence="2 3">
    <name type="scientific">Rhodocollybia butyracea</name>
    <dbReference type="NCBI Taxonomy" id="206335"/>
    <lineage>
        <taxon>Eukaryota</taxon>
        <taxon>Fungi</taxon>
        <taxon>Dikarya</taxon>
        <taxon>Basidiomycota</taxon>
        <taxon>Agaricomycotina</taxon>
        <taxon>Agaricomycetes</taxon>
        <taxon>Agaricomycetidae</taxon>
        <taxon>Agaricales</taxon>
        <taxon>Marasmiineae</taxon>
        <taxon>Omphalotaceae</taxon>
        <taxon>Rhodocollybia</taxon>
    </lineage>
</organism>
<dbReference type="Proteomes" id="UP000772434">
    <property type="component" value="Unassembled WGS sequence"/>
</dbReference>
<protein>
    <submittedName>
        <fullName evidence="2">Uncharacterized protein</fullName>
    </submittedName>
</protein>
<proteinExistence type="predicted"/>
<feature type="region of interest" description="Disordered" evidence="1">
    <location>
        <begin position="142"/>
        <end position="174"/>
    </location>
</feature>